<organism evidence="4 5">
    <name type="scientific">Sphingobium cupriresistens</name>
    <dbReference type="NCBI Taxonomy" id="1132417"/>
    <lineage>
        <taxon>Bacteria</taxon>
        <taxon>Pseudomonadati</taxon>
        <taxon>Pseudomonadota</taxon>
        <taxon>Alphaproteobacteria</taxon>
        <taxon>Sphingomonadales</taxon>
        <taxon>Sphingomonadaceae</taxon>
        <taxon>Sphingobium</taxon>
    </lineage>
</organism>
<evidence type="ECO:0000313" key="4">
    <source>
        <dbReference type="EMBL" id="RYM11110.1"/>
    </source>
</evidence>
<dbReference type="InterPro" id="IPR050334">
    <property type="entry name" value="Molybdenum_import_ModC"/>
</dbReference>
<comment type="caution">
    <text evidence="4">The sequence shown here is derived from an EMBL/GenBank/DDBJ whole genome shotgun (WGS) entry which is preliminary data.</text>
</comment>
<dbReference type="EMBL" id="SEOO01000014">
    <property type="protein sequence ID" value="RYM11110.1"/>
    <property type="molecule type" value="Genomic_DNA"/>
</dbReference>
<proteinExistence type="predicted"/>
<keyword evidence="2 4" id="KW-0067">ATP-binding</keyword>
<dbReference type="RefSeq" id="WP_129926522.1">
    <property type="nucleotide sequence ID" value="NZ_SEOO01000014.1"/>
</dbReference>
<dbReference type="InterPro" id="IPR003593">
    <property type="entry name" value="AAA+_ATPase"/>
</dbReference>
<evidence type="ECO:0000259" key="3">
    <source>
        <dbReference type="PROSITE" id="PS50893"/>
    </source>
</evidence>
<dbReference type="InterPro" id="IPR027417">
    <property type="entry name" value="P-loop_NTPase"/>
</dbReference>
<dbReference type="Proteomes" id="UP000291572">
    <property type="component" value="Unassembled WGS sequence"/>
</dbReference>
<dbReference type="SUPFAM" id="SSF52540">
    <property type="entry name" value="P-loop containing nucleoside triphosphate hydrolases"/>
    <property type="match status" value="1"/>
</dbReference>
<evidence type="ECO:0000313" key="5">
    <source>
        <dbReference type="Proteomes" id="UP000291572"/>
    </source>
</evidence>
<dbReference type="GO" id="GO:0005524">
    <property type="term" value="F:ATP binding"/>
    <property type="evidence" value="ECO:0007669"/>
    <property type="project" value="UniProtKB-KW"/>
</dbReference>
<dbReference type="GO" id="GO:0016887">
    <property type="term" value="F:ATP hydrolysis activity"/>
    <property type="evidence" value="ECO:0007669"/>
    <property type="project" value="InterPro"/>
</dbReference>
<evidence type="ECO:0000256" key="2">
    <source>
        <dbReference type="ARBA" id="ARBA00022840"/>
    </source>
</evidence>
<dbReference type="PROSITE" id="PS00211">
    <property type="entry name" value="ABC_TRANSPORTER_1"/>
    <property type="match status" value="1"/>
</dbReference>
<dbReference type="SMART" id="SM00382">
    <property type="entry name" value="AAA"/>
    <property type="match status" value="1"/>
</dbReference>
<dbReference type="AlphaFoldDB" id="A0A8G1ZHN3"/>
<reference evidence="4 5" key="1">
    <citation type="submission" date="2019-02" db="EMBL/GenBank/DDBJ databases">
        <authorList>
            <person name="Feng G."/>
        </authorList>
    </citation>
    <scope>NUCLEOTIDE SEQUENCE [LARGE SCALE GENOMIC DNA]</scope>
    <source>
        <strain evidence="4 5">CCTCC AB 2011146</strain>
    </source>
</reference>
<dbReference type="PANTHER" id="PTHR43514">
    <property type="entry name" value="ABC TRANSPORTER I FAMILY MEMBER 10"/>
    <property type="match status" value="1"/>
</dbReference>
<dbReference type="InterPro" id="IPR003439">
    <property type="entry name" value="ABC_transporter-like_ATP-bd"/>
</dbReference>
<dbReference type="PROSITE" id="PS50893">
    <property type="entry name" value="ABC_TRANSPORTER_2"/>
    <property type="match status" value="1"/>
</dbReference>
<name>A0A8G1ZHN3_9SPHN</name>
<keyword evidence="1" id="KW-0547">Nucleotide-binding</keyword>
<dbReference type="PANTHER" id="PTHR43514:SF4">
    <property type="entry name" value="ABC TRANSPORTER I FAMILY MEMBER 10"/>
    <property type="match status" value="1"/>
</dbReference>
<gene>
    <name evidence="4" type="ORF">EWH12_10445</name>
</gene>
<sequence length="209" mass="22775">MAFDVDVRLRRGEKVIACAFRSDSGIVALFGPSGAGKTSVLDMLAGLVRPETGHVAIAGRTLFDASVGIDLAPAVRHCGYVFQRPRLFPHMRVRANLRYGRPRGDPEGGPHGLSQHALIDLLGIGGLLDRWPWSLSGGEAQRVAIGRALLSNPHYLLLDEPISSLDHTRRQDILDMIARLHAFTAIPVVYVSHDQRELDYLGGTVITLS</sequence>
<feature type="domain" description="ABC transporter" evidence="3">
    <location>
        <begin position="2"/>
        <end position="209"/>
    </location>
</feature>
<protein>
    <submittedName>
        <fullName evidence="4">ATP-binding cassette domain-containing protein</fullName>
    </submittedName>
</protein>
<dbReference type="OrthoDB" id="9802264at2"/>
<dbReference type="Pfam" id="PF00005">
    <property type="entry name" value="ABC_tran"/>
    <property type="match status" value="1"/>
</dbReference>
<evidence type="ECO:0000256" key="1">
    <source>
        <dbReference type="ARBA" id="ARBA00022741"/>
    </source>
</evidence>
<accession>A0A8G1ZHN3</accession>
<dbReference type="Gene3D" id="3.40.50.300">
    <property type="entry name" value="P-loop containing nucleotide triphosphate hydrolases"/>
    <property type="match status" value="1"/>
</dbReference>
<dbReference type="InterPro" id="IPR017871">
    <property type="entry name" value="ABC_transporter-like_CS"/>
</dbReference>